<evidence type="ECO:0000313" key="1">
    <source>
        <dbReference type="EMBL" id="STN25032.1"/>
    </source>
</evidence>
<reference evidence="1 2" key="1">
    <citation type="submission" date="2018-06" db="EMBL/GenBank/DDBJ databases">
        <authorList>
            <consortium name="Pathogen Informatics"/>
            <person name="Doyle S."/>
        </authorList>
    </citation>
    <scope>NUCLEOTIDE SEQUENCE [LARGE SCALE GENOMIC DNA]</scope>
    <source>
        <strain evidence="1 2">NCTC13148</strain>
    </source>
</reference>
<dbReference type="Proteomes" id="UP000254255">
    <property type="component" value="Unassembled WGS sequence"/>
</dbReference>
<accession>A0A377F4U0</accession>
<dbReference type="EMBL" id="UGET01000005">
    <property type="protein sequence ID" value="STN25032.1"/>
    <property type="molecule type" value="Genomic_DNA"/>
</dbReference>
<proteinExistence type="predicted"/>
<sequence length="106" mass="12484">MNGENLSVTLHHHTLFSELIKRQEFGVWFRVEDLPGVRTGRFELKKNVMPYIENIVAKLLYAPAVCNQSFLAWERDYLTFEFFIRSSQIRPGNKVPLHNLLHRGWA</sequence>
<dbReference type="AlphaFoldDB" id="A0A377F4U0"/>
<organism evidence="1 2">
    <name type="scientific">Escherichia coli</name>
    <dbReference type="NCBI Taxonomy" id="562"/>
    <lineage>
        <taxon>Bacteria</taxon>
        <taxon>Pseudomonadati</taxon>
        <taxon>Pseudomonadota</taxon>
        <taxon>Gammaproteobacteria</taxon>
        <taxon>Enterobacterales</taxon>
        <taxon>Enterobacteriaceae</taxon>
        <taxon>Escherichia</taxon>
    </lineage>
</organism>
<evidence type="ECO:0000313" key="2">
    <source>
        <dbReference type="Proteomes" id="UP000254255"/>
    </source>
</evidence>
<name>A0A377F4U0_ECOLX</name>
<gene>
    <name evidence="1" type="ORF">NCTC13148_05430</name>
</gene>
<protein>
    <submittedName>
        <fullName evidence="1">Uncharacterized protein</fullName>
    </submittedName>
</protein>